<evidence type="ECO:0000259" key="13">
    <source>
        <dbReference type="Pfam" id="PF02434"/>
    </source>
</evidence>
<evidence type="ECO:0000256" key="7">
    <source>
        <dbReference type="ARBA" id="ARBA00022692"/>
    </source>
</evidence>
<evidence type="ECO:0000256" key="6">
    <source>
        <dbReference type="ARBA" id="ARBA00022679"/>
    </source>
</evidence>
<dbReference type="GO" id="GO:0000166">
    <property type="term" value="F:nucleotide binding"/>
    <property type="evidence" value="ECO:0007669"/>
    <property type="project" value="UniProtKB-KW"/>
</dbReference>
<dbReference type="InterPro" id="IPR026050">
    <property type="entry name" value="C1GALT1/C1GALT1_chp1"/>
</dbReference>
<dbReference type="InterPro" id="IPR003378">
    <property type="entry name" value="Fringe-like_glycosylTrfase"/>
</dbReference>
<dbReference type="GO" id="GO:0016020">
    <property type="term" value="C:membrane"/>
    <property type="evidence" value="ECO:0007669"/>
    <property type="project" value="UniProtKB-SubCell"/>
</dbReference>
<dbReference type="Proteomes" id="UP000054771">
    <property type="component" value="Unassembled WGS sequence"/>
</dbReference>
<dbReference type="AlphaFoldDB" id="A0A0U5GL55"/>
<dbReference type="EMBL" id="CDMC01000019">
    <property type="protein sequence ID" value="CEL10655.1"/>
    <property type="molecule type" value="Genomic_DNA"/>
</dbReference>
<dbReference type="STRING" id="454130.A0A0U5GL55"/>
<dbReference type="OMA" id="DTFLVWS"/>
<evidence type="ECO:0000256" key="8">
    <source>
        <dbReference type="ARBA" id="ARBA00022741"/>
    </source>
</evidence>
<dbReference type="OrthoDB" id="414175at2759"/>
<evidence type="ECO:0000256" key="1">
    <source>
        <dbReference type="ARBA" id="ARBA00004606"/>
    </source>
</evidence>
<keyword evidence="9" id="KW-0735">Signal-anchor</keyword>
<keyword evidence="5" id="KW-0328">Glycosyltransferase</keyword>
<keyword evidence="7" id="KW-0812">Transmembrane</keyword>
<comment type="pathway">
    <text evidence="2">Protein modification; protein glycosylation.</text>
</comment>
<proteinExistence type="inferred from homology"/>
<dbReference type="Pfam" id="PF02434">
    <property type="entry name" value="Fringe"/>
    <property type="match status" value="1"/>
</dbReference>
<keyword evidence="6" id="KW-0808">Transferase</keyword>
<comment type="subcellular location">
    <subcellularLocation>
        <location evidence="1">Membrane</location>
        <topology evidence="1">Single-pass type II membrane protein</topology>
    </subcellularLocation>
</comment>
<evidence type="ECO:0000256" key="4">
    <source>
        <dbReference type="ARBA" id="ARBA00012557"/>
    </source>
</evidence>
<name>A0A0U5GL55_ASPCI</name>
<organism evidence="14 15">
    <name type="scientific">Aspergillus calidoustus</name>
    <dbReference type="NCBI Taxonomy" id="454130"/>
    <lineage>
        <taxon>Eukaryota</taxon>
        <taxon>Fungi</taxon>
        <taxon>Dikarya</taxon>
        <taxon>Ascomycota</taxon>
        <taxon>Pezizomycotina</taxon>
        <taxon>Eurotiomycetes</taxon>
        <taxon>Eurotiomycetidae</taxon>
        <taxon>Eurotiales</taxon>
        <taxon>Aspergillaceae</taxon>
        <taxon>Aspergillus</taxon>
        <taxon>Aspergillus subgen. Nidulantes</taxon>
    </lineage>
</organism>
<keyword evidence="15" id="KW-1185">Reference proteome</keyword>
<dbReference type="PANTHER" id="PTHR23033:SF40">
    <property type="entry name" value="APPLE DOMAIN-CONTAINING PROTEIN"/>
    <property type="match status" value="1"/>
</dbReference>
<dbReference type="GO" id="GO:0016263">
    <property type="term" value="F:glycoprotein-N-acetylgalactosamine 3-beta-galactosyltransferase activity"/>
    <property type="evidence" value="ECO:0007669"/>
    <property type="project" value="UniProtKB-EC"/>
</dbReference>
<feature type="region of interest" description="Disordered" evidence="12">
    <location>
        <begin position="47"/>
        <end position="69"/>
    </location>
</feature>
<feature type="domain" description="Fringe-like glycosyltransferase" evidence="13">
    <location>
        <begin position="188"/>
        <end position="317"/>
    </location>
</feature>
<dbReference type="EC" id="2.4.1.122" evidence="4"/>
<evidence type="ECO:0000313" key="15">
    <source>
        <dbReference type="Proteomes" id="UP000054771"/>
    </source>
</evidence>
<evidence type="ECO:0000256" key="11">
    <source>
        <dbReference type="ARBA" id="ARBA00023136"/>
    </source>
</evidence>
<sequence length="463" mass="52341">MPVCHAGHRVFRSLLAGLSGLTVAAFILFNMDISSITLFQGAYYTPSPKDTTSSSSSDPDTNADRTLGSKRCRYLPGANDTLVIIRTGATALRTRLPVHFQTTLQCIPHYVILSDMEEEFQGHRIHDVLSGISPEMQASAPEFAFYREVHRNQHRVSEFIGENTNAVNASAFHRKAWDLDKWKFLPSAQRAFEARPDAKWFVFIEDDTFLVWSNLLGWLGRLDWREPYFLGLPVTMEDQLFAYGGSGWVLSRAAIQRITEHIAFVADHYEDFTNRSAYGDLVLGHVAEQSGLLLTGAWPLIQRERPSTMEYTEDVLCYPVVTFHHVEAIEVQAIWNLEQEMIATATKHEVPAPLLHSDVFNRLIYPHLAARIGDWDNFSDGEEMVLNVDEGFEECKRHCQEDPECVQLRATSRKCTLAHAITLGWMSDEEMNSTSGWMMDRIAELNANVSCGGGKWDFDTVNG</sequence>
<comment type="similarity">
    <text evidence="3">Belongs to the glycosyltransferase 31 family. Beta3-Gal-T subfamily.</text>
</comment>
<evidence type="ECO:0000256" key="3">
    <source>
        <dbReference type="ARBA" id="ARBA00006462"/>
    </source>
</evidence>
<accession>A0A0U5GL55</accession>
<evidence type="ECO:0000256" key="10">
    <source>
        <dbReference type="ARBA" id="ARBA00022989"/>
    </source>
</evidence>
<reference evidence="15" key="1">
    <citation type="journal article" date="2016" name="Genome Announc.">
        <title>Draft genome sequences of fungus Aspergillus calidoustus.</title>
        <authorList>
            <person name="Horn F."/>
            <person name="Linde J."/>
            <person name="Mattern D.J."/>
            <person name="Walther G."/>
            <person name="Guthke R."/>
            <person name="Scherlach K."/>
            <person name="Martin K."/>
            <person name="Brakhage A.A."/>
            <person name="Petzke L."/>
            <person name="Valiante V."/>
        </authorList>
    </citation>
    <scope>NUCLEOTIDE SEQUENCE [LARGE SCALE GENOMIC DNA]</scope>
    <source>
        <strain evidence="15">SF006504</strain>
    </source>
</reference>
<evidence type="ECO:0000256" key="12">
    <source>
        <dbReference type="SAM" id="MobiDB-lite"/>
    </source>
</evidence>
<dbReference type="PANTHER" id="PTHR23033">
    <property type="entry name" value="BETA1,3-GALACTOSYLTRANSFERASE"/>
    <property type="match status" value="1"/>
</dbReference>
<keyword evidence="11" id="KW-0472">Membrane</keyword>
<evidence type="ECO:0000256" key="5">
    <source>
        <dbReference type="ARBA" id="ARBA00022676"/>
    </source>
</evidence>
<protein>
    <recommendedName>
        <fullName evidence="4">N-acetylgalactosaminide beta-1,3-galactosyltransferase</fullName>
        <ecNumber evidence="4">2.4.1.122</ecNumber>
    </recommendedName>
</protein>
<evidence type="ECO:0000256" key="2">
    <source>
        <dbReference type="ARBA" id="ARBA00004922"/>
    </source>
</evidence>
<evidence type="ECO:0000313" key="14">
    <source>
        <dbReference type="EMBL" id="CEL10655.1"/>
    </source>
</evidence>
<gene>
    <name evidence="14" type="ORF">ASPCAL13771</name>
</gene>
<dbReference type="Gene3D" id="3.90.550.50">
    <property type="match status" value="1"/>
</dbReference>
<keyword evidence="10" id="KW-1133">Transmembrane helix</keyword>
<evidence type="ECO:0000256" key="9">
    <source>
        <dbReference type="ARBA" id="ARBA00022968"/>
    </source>
</evidence>
<keyword evidence="8" id="KW-0547">Nucleotide-binding</keyword>
<feature type="compositionally biased region" description="Low complexity" evidence="12">
    <location>
        <begin position="47"/>
        <end position="60"/>
    </location>
</feature>